<protein>
    <submittedName>
        <fullName evidence="13">Uncharacterized protein</fullName>
    </submittedName>
</protein>
<evidence type="ECO:0000256" key="12">
    <source>
        <dbReference type="ARBA" id="ARBA00023136"/>
    </source>
</evidence>
<comment type="caution">
    <text evidence="13">The sequence shown here is derived from an EMBL/GenBank/DDBJ whole genome shotgun (WGS) entry which is preliminary data.</text>
</comment>
<dbReference type="Pfam" id="PF00067">
    <property type="entry name" value="p450"/>
    <property type="match status" value="1"/>
</dbReference>
<dbReference type="AlphaFoldDB" id="A0A4Z1ENJ9"/>
<keyword evidence="12" id="KW-0472">Membrane</keyword>
<keyword evidence="5" id="KW-0812">Transmembrane</keyword>
<keyword evidence="14" id="KW-1185">Reference proteome</keyword>
<comment type="similarity">
    <text evidence="3">Belongs to the cytochrome P450 family.</text>
</comment>
<keyword evidence="7" id="KW-1133">Transmembrane helix</keyword>
<keyword evidence="4" id="KW-0349">Heme</keyword>
<evidence type="ECO:0000256" key="5">
    <source>
        <dbReference type="ARBA" id="ARBA00022692"/>
    </source>
</evidence>
<evidence type="ECO:0000256" key="4">
    <source>
        <dbReference type="ARBA" id="ARBA00022617"/>
    </source>
</evidence>
<keyword evidence="9" id="KW-0408">Iron</keyword>
<proteinExistence type="inferred from homology"/>
<keyword evidence="11" id="KW-0503">Monooxygenase</keyword>
<keyword evidence="6" id="KW-0479">Metal-binding</keyword>
<organism evidence="13 14">
    <name type="scientific">Botrytis tulipae</name>
    <dbReference type="NCBI Taxonomy" id="87230"/>
    <lineage>
        <taxon>Eukaryota</taxon>
        <taxon>Fungi</taxon>
        <taxon>Dikarya</taxon>
        <taxon>Ascomycota</taxon>
        <taxon>Pezizomycotina</taxon>
        <taxon>Leotiomycetes</taxon>
        <taxon>Helotiales</taxon>
        <taxon>Sclerotiniaceae</taxon>
        <taxon>Botrytis</taxon>
    </lineage>
</organism>
<dbReference type="InterPro" id="IPR001128">
    <property type="entry name" value="Cyt_P450"/>
</dbReference>
<dbReference type="PRINTS" id="PR00465">
    <property type="entry name" value="EP450IV"/>
</dbReference>
<comment type="subcellular location">
    <subcellularLocation>
        <location evidence="2">Membrane</location>
    </subcellularLocation>
</comment>
<comment type="cofactor">
    <cofactor evidence="1">
        <name>heme</name>
        <dbReference type="ChEBI" id="CHEBI:30413"/>
    </cofactor>
</comment>
<keyword evidence="8" id="KW-0560">Oxidoreductase</keyword>
<evidence type="ECO:0000256" key="3">
    <source>
        <dbReference type="ARBA" id="ARBA00010617"/>
    </source>
</evidence>
<dbReference type="GO" id="GO:0005506">
    <property type="term" value="F:iron ion binding"/>
    <property type="evidence" value="ECO:0007669"/>
    <property type="project" value="InterPro"/>
</dbReference>
<keyword evidence="10" id="KW-0843">Virulence</keyword>
<evidence type="ECO:0000256" key="8">
    <source>
        <dbReference type="ARBA" id="ARBA00023002"/>
    </source>
</evidence>
<accession>A0A4Z1ENJ9</accession>
<evidence type="ECO:0000313" key="14">
    <source>
        <dbReference type="Proteomes" id="UP000297777"/>
    </source>
</evidence>
<dbReference type="Proteomes" id="UP000297777">
    <property type="component" value="Unassembled WGS sequence"/>
</dbReference>
<dbReference type="GO" id="GO:0016020">
    <property type="term" value="C:membrane"/>
    <property type="evidence" value="ECO:0007669"/>
    <property type="project" value="UniProtKB-SubCell"/>
</dbReference>
<sequence length="178" mass="20607">MIFDTLVPIVQQRLRQRERKKYGYEVPEHTACFVLHDSCLHSEYIPVIRQEIEAVEWESFDKSKGQGFPSLDSFMKESSRSNPVETMSTWRIALEPFELSGGHQVPVGEWVCTAPGAMHRDPAYYAKSSEFHGFRFVEPSLYRTIQETTKFEIPELGKSSEFVSVPDWQLWGTGRIAW</sequence>
<dbReference type="PANTHER" id="PTHR46206:SF5">
    <property type="entry name" value="P450, PUTATIVE (EUROFUNG)-RELATED"/>
    <property type="match status" value="1"/>
</dbReference>
<reference evidence="13 14" key="1">
    <citation type="submission" date="2017-12" db="EMBL/GenBank/DDBJ databases">
        <title>Comparative genomics of Botrytis spp.</title>
        <authorList>
            <person name="Valero-Jimenez C.A."/>
            <person name="Tapia P."/>
            <person name="Veloso J."/>
            <person name="Silva-Moreno E."/>
            <person name="Staats M."/>
            <person name="Valdes J.H."/>
            <person name="Van Kan J.A.L."/>
        </authorList>
    </citation>
    <scope>NUCLEOTIDE SEQUENCE [LARGE SCALE GENOMIC DNA]</scope>
    <source>
        <strain evidence="13 14">Bt9001</strain>
    </source>
</reference>
<dbReference type="Gene3D" id="1.10.630.10">
    <property type="entry name" value="Cytochrome P450"/>
    <property type="match status" value="1"/>
</dbReference>
<evidence type="ECO:0000256" key="6">
    <source>
        <dbReference type="ARBA" id="ARBA00022723"/>
    </source>
</evidence>
<evidence type="ECO:0000256" key="7">
    <source>
        <dbReference type="ARBA" id="ARBA00022989"/>
    </source>
</evidence>
<dbReference type="EMBL" id="PQXH01000074">
    <property type="protein sequence ID" value="TGO13200.1"/>
    <property type="molecule type" value="Genomic_DNA"/>
</dbReference>
<dbReference type="GO" id="GO:0004497">
    <property type="term" value="F:monooxygenase activity"/>
    <property type="evidence" value="ECO:0007669"/>
    <property type="project" value="UniProtKB-KW"/>
</dbReference>
<evidence type="ECO:0000256" key="10">
    <source>
        <dbReference type="ARBA" id="ARBA00023026"/>
    </source>
</evidence>
<dbReference type="GO" id="GO:0020037">
    <property type="term" value="F:heme binding"/>
    <property type="evidence" value="ECO:0007669"/>
    <property type="project" value="InterPro"/>
</dbReference>
<gene>
    <name evidence="13" type="ORF">BTUL_0074g00060</name>
</gene>
<evidence type="ECO:0000313" key="13">
    <source>
        <dbReference type="EMBL" id="TGO13200.1"/>
    </source>
</evidence>
<dbReference type="PANTHER" id="PTHR46206">
    <property type="entry name" value="CYTOCHROME P450"/>
    <property type="match status" value="1"/>
</dbReference>
<dbReference type="InterPro" id="IPR036396">
    <property type="entry name" value="Cyt_P450_sf"/>
</dbReference>
<name>A0A4Z1ENJ9_9HELO</name>
<evidence type="ECO:0000256" key="2">
    <source>
        <dbReference type="ARBA" id="ARBA00004370"/>
    </source>
</evidence>
<evidence type="ECO:0000256" key="9">
    <source>
        <dbReference type="ARBA" id="ARBA00023004"/>
    </source>
</evidence>
<dbReference type="GO" id="GO:0016705">
    <property type="term" value="F:oxidoreductase activity, acting on paired donors, with incorporation or reduction of molecular oxygen"/>
    <property type="evidence" value="ECO:0007669"/>
    <property type="project" value="InterPro"/>
</dbReference>
<dbReference type="InterPro" id="IPR002403">
    <property type="entry name" value="Cyt_P450_E_grp-IV"/>
</dbReference>
<dbReference type="SUPFAM" id="SSF48264">
    <property type="entry name" value="Cytochrome P450"/>
    <property type="match status" value="1"/>
</dbReference>
<evidence type="ECO:0000256" key="11">
    <source>
        <dbReference type="ARBA" id="ARBA00023033"/>
    </source>
</evidence>
<evidence type="ECO:0000256" key="1">
    <source>
        <dbReference type="ARBA" id="ARBA00001971"/>
    </source>
</evidence>
<dbReference type="OrthoDB" id="1844152at2759"/>